<organism evidence="1 2">
    <name type="scientific">Allacma fusca</name>
    <dbReference type="NCBI Taxonomy" id="39272"/>
    <lineage>
        <taxon>Eukaryota</taxon>
        <taxon>Metazoa</taxon>
        <taxon>Ecdysozoa</taxon>
        <taxon>Arthropoda</taxon>
        <taxon>Hexapoda</taxon>
        <taxon>Collembola</taxon>
        <taxon>Symphypleona</taxon>
        <taxon>Sminthuridae</taxon>
        <taxon>Allacma</taxon>
    </lineage>
</organism>
<dbReference type="EMBL" id="CAJVCH010143020">
    <property type="protein sequence ID" value="CAG7727056.1"/>
    <property type="molecule type" value="Genomic_DNA"/>
</dbReference>
<name>A0A8J2P7D7_9HEXA</name>
<dbReference type="AlphaFoldDB" id="A0A8J2P7D7"/>
<proteinExistence type="predicted"/>
<dbReference type="Proteomes" id="UP000708208">
    <property type="component" value="Unassembled WGS sequence"/>
</dbReference>
<protein>
    <submittedName>
        <fullName evidence="1">Uncharacterized protein</fullName>
    </submittedName>
</protein>
<keyword evidence="2" id="KW-1185">Reference proteome</keyword>
<reference evidence="1" key="1">
    <citation type="submission" date="2021-06" db="EMBL/GenBank/DDBJ databases">
        <authorList>
            <person name="Hodson N. C."/>
            <person name="Mongue J. A."/>
            <person name="Jaron S. K."/>
        </authorList>
    </citation>
    <scope>NUCLEOTIDE SEQUENCE</scope>
</reference>
<comment type="caution">
    <text evidence="1">The sequence shown here is derived from an EMBL/GenBank/DDBJ whole genome shotgun (WGS) entry which is preliminary data.</text>
</comment>
<evidence type="ECO:0000313" key="2">
    <source>
        <dbReference type="Proteomes" id="UP000708208"/>
    </source>
</evidence>
<accession>A0A8J2P7D7</accession>
<evidence type="ECO:0000313" key="1">
    <source>
        <dbReference type="EMBL" id="CAG7727056.1"/>
    </source>
</evidence>
<gene>
    <name evidence="1" type="ORF">AFUS01_LOCUS15920</name>
</gene>
<sequence>MYLSVDLRRCIIILCWTSGFHIEGSELTKLDALEDIILFVRDIGIPTVGRVHTTVLIHNALLITKAITTFVVIHHGTVSVVPTRSTGVFAWAGFVGFFQVPVGNSDGSN</sequence>